<accession>A0A454Y4G9</accession>
<keyword evidence="6" id="KW-0687">Ribonucleoprotein</keyword>
<gene>
    <name evidence="8" type="ORF">BE221DRAFT_188450</name>
    <name evidence="7" type="ORF">OT_ostta15g01495</name>
</gene>
<dbReference type="PANTHER" id="PTHR21338:SF0">
    <property type="entry name" value="LARGE RIBOSOMAL SUBUNIT PROTEIN ML41"/>
    <property type="match status" value="1"/>
</dbReference>
<dbReference type="STRING" id="70448.A0A096P9Z9"/>
<dbReference type="Proteomes" id="UP000009170">
    <property type="component" value="Unassembled WGS sequence"/>
</dbReference>
<dbReference type="PANTHER" id="PTHR21338">
    <property type="entry name" value="MITOCHONDRIAL RIBOSOMAL PROTEIN L41"/>
    <property type="match status" value="1"/>
</dbReference>
<dbReference type="Proteomes" id="UP000195557">
    <property type="component" value="Unassembled WGS sequence"/>
</dbReference>
<comment type="similarity">
    <text evidence="2">Belongs to the mitochondrion-specific ribosomal protein mL41 family.</text>
</comment>
<reference evidence="7" key="2">
    <citation type="journal article" date="2014" name="BMC Genomics">
        <title>An improved genome of the model marine alga Ostreococcus tauri unfolds by assessing Illumina de novo assemblies.</title>
        <authorList>
            <person name="Blanc-Mathieu R."/>
            <person name="Verhelst B."/>
            <person name="Derelle E."/>
            <person name="Rombauts S."/>
            <person name="Bouget F.Y."/>
            <person name="Carre I."/>
            <person name="Chateau A."/>
            <person name="Eyre-Walker A."/>
            <person name="Grimsley N."/>
            <person name="Moreau H."/>
            <person name="Piegu B."/>
            <person name="Rivals E."/>
            <person name="Schackwitz W."/>
            <person name="Van de Peer Y."/>
            <person name="Piganeau G."/>
        </authorList>
    </citation>
    <scope>NUCLEOTIDE SEQUENCE</scope>
    <source>
        <strain evidence="7">RCC4221</strain>
    </source>
</reference>
<accession>A0A1Y5II02</accession>
<dbReference type="GO" id="GO:0006412">
    <property type="term" value="P:translation"/>
    <property type="evidence" value="ECO:0007669"/>
    <property type="project" value="TreeGrafter"/>
</dbReference>
<sequence>MVFSTAVALARRARRVGFNVLTTKMAKKGFYKGKGAISPGTRDKYGRFVLVPWKRPEYVVPSVDAVLAMKPYVERARPES</sequence>
<evidence type="ECO:0000256" key="3">
    <source>
        <dbReference type="ARBA" id="ARBA00022946"/>
    </source>
</evidence>
<evidence type="ECO:0000256" key="2">
    <source>
        <dbReference type="ARBA" id="ARBA00010152"/>
    </source>
</evidence>
<keyword evidence="5" id="KW-0496">Mitochondrion</keyword>
<dbReference type="OrthoDB" id="503848at2759"/>
<evidence type="ECO:0000313" key="8">
    <source>
        <dbReference type="EMBL" id="OUS49208.1"/>
    </source>
</evidence>
<organism evidence="7 9">
    <name type="scientific">Ostreococcus tauri</name>
    <name type="common">Marine green alga</name>
    <dbReference type="NCBI Taxonomy" id="70448"/>
    <lineage>
        <taxon>Eukaryota</taxon>
        <taxon>Viridiplantae</taxon>
        <taxon>Chlorophyta</taxon>
        <taxon>Mamiellophyceae</taxon>
        <taxon>Mamiellales</taxon>
        <taxon>Bathycoccaceae</taxon>
        <taxon>Ostreococcus</taxon>
    </lineage>
</organism>
<dbReference type="GO" id="GO:0003735">
    <property type="term" value="F:structural constituent of ribosome"/>
    <property type="evidence" value="ECO:0007669"/>
    <property type="project" value="InterPro"/>
</dbReference>
<keyword evidence="4 7" id="KW-0689">Ribosomal protein</keyword>
<dbReference type="EMBL" id="KZ155771">
    <property type="protein sequence ID" value="OUS49208.1"/>
    <property type="molecule type" value="Genomic_DNA"/>
</dbReference>
<name>A0A096P9Z9_OSTTA</name>
<evidence type="ECO:0000256" key="1">
    <source>
        <dbReference type="ARBA" id="ARBA00004173"/>
    </source>
</evidence>
<reference evidence="7 9" key="1">
    <citation type="journal article" date="2006" name="Proc. Natl. Acad. Sci. U.S.A.">
        <title>Genome analysis of the smallest free-living eukaryote Ostreococcus tauri unveils many unique features.</title>
        <authorList>
            <person name="Derelle E."/>
            <person name="Ferraz C."/>
            <person name="Rombauts S."/>
            <person name="Rouze P."/>
            <person name="Worden A.Z."/>
            <person name="Robbens S."/>
            <person name="Partensky F."/>
            <person name="Degroeve S."/>
            <person name="Echeynie S."/>
            <person name="Cooke R."/>
            <person name="Saeys Y."/>
            <person name="Wuyts J."/>
            <person name="Jabbari K."/>
            <person name="Bowler C."/>
            <person name="Panaud O."/>
            <person name="Piegu B."/>
            <person name="Ball S.G."/>
            <person name="Ral J.-P."/>
            <person name="Bouget F.-Y."/>
            <person name="Piganeau G."/>
            <person name="De Baets B."/>
            <person name="Picard A."/>
            <person name="Delseny M."/>
            <person name="Demaille J."/>
            <person name="Van de Peer Y."/>
            <person name="Moreau H."/>
        </authorList>
    </citation>
    <scope>NUCLEOTIDE SEQUENCE [LARGE SCALE GENOMIC DNA]</scope>
    <source>
        <strain evidence="7 9">OTTH0595</strain>
    </source>
</reference>
<keyword evidence="9" id="KW-1185">Reference proteome</keyword>
<dbReference type="Pfam" id="PF09809">
    <property type="entry name" value="MRP-L27"/>
    <property type="match status" value="1"/>
</dbReference>
<dbReference type="AlphaFoldDB" id="A0A096P9Z9"/>
<dbReference type="EMBL" id="CAID01000015">
    <property type="protein sequence ID" value="CEG01766.1"/>
    <property type="molecule type" value="Genomic_DNA"/>
</dbReference>
<evidence type="ECO:0000313" key="9">
    <source>
        <dbReference type="Proteomes" id="UP000009170"/>
    </source>
</evidence>
<comment type="subcellular location">
    <subcellularLocation>
        <location evidence="1">Mitochondrion</location>
    </subcellularLocation>
</comment>
<dbReference type="InParanoid" id="A0A096P9Z9"/>
<dbReference type="InterPro" id="IPR019189">
    <property type="entry name" value="Ribosomal_mL41"/>
</dbReference>
<protein>
    <submittedName>
        <fullName evidence="7">Ribosomal protein L27/L41, mitochondrial</fullName>
    </submittedName>
</protein>
<accession>A0A096P9Z9</accession>
<dbReference type="GO" id="GO:0005762">
    <property type="term" value="C:mitochondrial large ribosomal subunit"/>
    <property type="evidence" value="ECO:0007669"/>
    <property type="project" value="InterPro"/>
</dbReference>
<reference evidence="8" key="3">
    <citation type="submission" date="2017-04" db="EMBL/GenBank/DDBJ databases">
        <title>Population genomics of picophytoplankton unveils novel chromosome hypervariability.</title>
        <authorList>
            <consortium name="DOE Joint Genome Institute"/>
            <person name="Blanc-Mathieu R."/>
            <person name="Krasovec M."/>
            <person name="Hebrard M."/>
            <person name="Yau S."/>
            <person name="Desgranges E."/>
            <person name="Martin J."/>
            <person name="Schackwitz W."/>
            <person name="Kuo A."/>
            <person name="Salin G."/>
            <person name="Donnadieu C."/>
            <person name="Desdevises Y."/>
            <person name="Sanchez-Ferandin S."/>
            <person name="Moreau H."/>
            <person name="Rivals E."/>
            <person name="Grigoriev I.V."/>
            <person name="Grimsley N."/>
            <person name="Eyre-Walker A."/>
            <person name="Piganeau G."/>
        </authorList>
    </citation>
    <scope>NUCLEOTIDE SEQUENCE [LARGE SCALE GENOMIC DNA]</scope>
    <source>
        <strain evidence="8">RCC 1115</strain>
    </source>
</reference>
<evidence type="ECO:0000256" key="6">
    <source>
        <dbReference type="ARBA" id="ARBA00023274"/>
    </source>
</evidence>
<proteinExistence type="inferred from homology"/>
<keyword evidence="3" id="KW-0809">Transit peptide</keyword>
<evidence type="ECO:0000256" key="4">
    <source>
        <dbReference type="ARBA" id="ARBA00022980"/>
    </source>
</evidence>
<dbReference type="FunCoup" id="A0A096P9Z9">
    <property type="interactions" value="559"/>
</dbReference>
<evidence type="ECO:0000256" key="5">
    <source>
        <dbReference type="ARBA" id="ARBA00023128"/>
    </source>
</evidence>
<evidence type="ECO:0000313" key="7">
    <source>
        <dbReference type="EMBL" id="CEG01766.1"/>
    </source>
</evidence>